<dbReference type="InterPro" id="IPR058525">
    <property type="entry name" value="DUF8212"/>
</dbReference>
<gene>
    <name evidence="3" type="ORF">HII31_06702</name>
</gene>
<dbReference type="AlphaFoldDB" id="A0A8H6VIW4"/>
<dbReference type="Pfam" id="PF26640">
    <property type="entry name" value="DUF8212"/>
    <property type="match status" value="1"/>
</dbReference>
<protein>
    <submittedName>
        <fullName evidence="3">Vegetative incompatibility protein HET-E-1</fullName>
    </submittedName>
</protein>
<accession>A0A8H6VIW4</accession>
<evidence type="ECO:0000259" key="2">
    <source>
        <dbReference type="Pfam" id="PF26640"/>
    </source>
</evidence>
<comment type="caution">
    <text evidence="3">The sequence shown here is derived from an EMBL/GenBank/DDBJ whole genome shotgun (WGS) entry which is preliminary data.</text>
</comment>
<proteinExistence type="predicted"/>
<dbReference type="PANTHER" id="PTHR10622">
    <property type="entry name" value="HET DOMAIN-CONTAINING PROTEIN"/>
    <property type="match status" value="1"/>
</dbReference>
<keyword evidence="4" id="KW-1185">Reference proteome</keyword>
<name>A0A8H6VIW4_9PEZI</name>
<dbReference type="PANTHER" id="PTHR10622:SF10">
    <property type="entry name" value="HET DOMAIN-CONTAINING PROTEIN"/>
    <property type="match status" value="1"/>
</dbReference>
<dbReference type="Proteomes" id="UP000660729">
    <property type="component" value="Unassembled WGS sequence"/>
</dbReference>
<evidence type="ECO:0000313" key="4">
    <source>
        <dbReference type="Proteomes" id="UP000660729"/>
    </source>
</evidence>
<reference evidence="3" key="1">
    <citation type="submission" date="2020-04" db="EMBL/GenBank/DDBJ databases">
        <title>Draft genome resource of the tomato pathogen Pseudocercospora fuligena.</title>
        <authorList>
            <person name="Zaccaron A."/>
        </authorList>
    </citation>
    <scope>NUCLEOTIDE SEQUENCE</scope>
    <source>
        <strain evidence="3">PF001</strain>
    </source>
</reference>
<dbReference type="OrthoDB" id="10507107at2759"/>
<dbReference type="EMBL" id="JABCIY010000151">
    <property type="protein sequence ID" value="KAF7192057.1"/>
    <property type="molecule type" value="Genomic_DNA"/>
</dbReference>
<evidence type="ECO:0000256" key="1">
    <source>
        <dbReference type="SAM" id="MobiDB-lite"/>
    </source>
</evidence>
<feature type="domain" description="DUF8212" evidence="2">
    <location>
        <begin position="197"/>
        <end position="263"/>
    </location>
</feature>
<organism evidence="3 4">
    <name type="scientific">Pseudocercospora fuligena</name>
    <dbReference type="NCBI Taxonomy" id="685502"/>
    <lineage>
        <taxon>Eukaryota</taxon>
        <taxon>Fungi</taxon>
        <taxon>Dikarya</taxon>
        <taxon>Ascomycota</taxon>
        <taxon>Pezizomycotina</taxon>
        <taxon>Dothideomycetes</taxon>
        <taxon>Dothideomycetidae</taxon>
        <taxon>Mycosphaerellales</taxon>
        <taxon>Mycosphaerellaceae</taxon>
        <taxon>Pseudocercospora</taxon>
    </lineage>
</organism>
<feature type="non-terminal residue" evidence="3">
    <location>
        <position position="1"/>
    </location>
</feature>
<evidence type="ECO:0000313" key="3">
    <source>
        <dbReference type="EMBL" id="KAF7192057.1"/>
    </source>
</evidence>
<sequence length="560" mass="63586">ALRKEVTSSGPACFPQDRGEQCASTDEVHDTLLAVWHCTQKVMRLIETASYPGSLNLCEFAGSNIPKYAILSHTWSDDEVLYKDNPLAQSRWFTRGWTLQELVAPQRVVFLSRQWVYLGELDKRSFPNQALFLKTVSIASRVAMSVLTGTVDLYSVSVAARMSWMAGRETTRAEDMAYCLLGLFGVNMPLLYGEGYRAFARLQEEIMKSTDDNSLFAWQIPGIVGRQRLHGLLASSPLCFDKARSIERNLTMQDSSLELSPYLMTNKGLQIELPLKELVGDIYVAILNCDYGDQRGWVAIYLKRLAPQGNQFARVFADQLTSVHWRERATPERLYVRQESPSFDWSQIPQRTPRTTYWIALDSISITSGAKSVTYGKTEIESEKLVDVWPFVPNDWSSSYLHNSSKRPNAKAHKLNAGMNSVAMLIRCNDLWSQLILILGPLTETFFGYDIILADQQDCSRFAARESILFDELNGEKQLHLPWDQIGFGPRMVQIQIVDVQLATVRSEGTTLSRATDRPGTPRLRPPLLRSNAHDSSFYESRRDGINYEKHFKIRLVIND</sequence>
<feature type="region of interest" description="Disordered" evidence="1">
    <location>
        <begin position="509"/>
        <end position="531"/>
    </location>
</feature>